<feature type="domain" description="PHP" evidence="1">
    <location>
        <begin position="2"/>
        <end position="52"/>
    </location>
</feature>
<dbReference type="GO" id="GO:0035312">
    <property type="term" value="F:5'-3' DNA exonuclease activity"/>
    <property type="evidence" value="ECO:0007669"/>
    <property type="project" value="TreeGrafter"/>
</dbReference>
<dbReference type="Gene3D" id="1.10.150.650">
    <property type="match status" value="1"/>
</dbReference>
<dbReference type="InterPro" id="IPR052018">
    <property type="entry name" value="PHP_domain"/>
</dbReference>
<proteinExistence type="predicted"/>
<comment type="caution">
    <text evidence="2">The sequence shown here is derived from an EMBL/GenBank/DDBJ whole genome shotgun (WGS) entry which is preliminary data.</text>
</comment>
<sequence>MSPEELVDKLAEREVAAAALTDHDSVNGCSRFHKAAADNNIASYSGVEISTLWDGLEIHVVGLNIDHTDAQLLARLEQQRARRTERAFAMAQRLEGAGFIKVWQGTCELAGDGVAPGRAHFARYLVESGQIASPQKAFKRWLGQGKPAYVASQWCEMAQAVDWIIQAGGYAVLAHPTRYKAGRGRRERLLKAFAEAGGHAIEIPLYNLESSEARQVLKLTEMLQLQGGAGSDYHGAITRWIQPGVEYDRQTLPSPVWDRWIELSQEQ</sequence>
<dbReference type="InterPro" id="IPR004013">
    <property type="entry name" value="PHP_dom"/>
</dbReference>
<evidence type="ECO:0000259" key="1">
    <source>
        <dbReference type="Pfam" id="PF02811"/>
    </source>
</evidence>
<dbReference type="EMBL" id="QDDL01000001">
    <property type="protein sequence ID" value="PVZ71647.1"/>
    <property type="molecule type" value="Genomic_DNA"/>
</dbReference>
<dbReference type="Proteomes" id="UP000244906">
    <property type="component" value="Unassembled WGS sequence"/>
</dbReference>
<dbReference type="Gene3D" id="3.20.20.140">
    <property type="entry name" value="Metal-dependent hydrolases"/>
    <property type="match status" value="1"/>
</dbReference>
<name>A0A2V1H397_9GAMM</name>
<protein>
    <submittedName>
        <fullName evidence="2">Phosphatase</fullName>
    </submittedName>
</protein>
<organism evidence="2 3">
    <name type="scientific">Pelagibaculum spongiae</name>
    <dbReference type="NCBI Taxonomy" id="2080658"/>
    <lineage>
        <taxon>Bacteria</taxon>
        <taxon>Pseudomonadati</taxon>
        <taxon>Pseudomonadota</taxon>
        <taxon>Gammaproteobacteria</taxon>
        <taxon>Oceanospirillales</taxon>
        <taxon>Pelagibaculum</taxon>
    </lineage>
</organism>
<dbReference type="AlphaFoldDB" id="A0A2V1H397"/>
<dbReference type="Pfam" id="PF02811">
    <property type="entry name" value="PHP"/>
    <property type="match status" value="1"/>
</dbReference>
<accession>A0A2V1H397</accession>
<keyword evidence="3" id="KW-1185">Reference proteome</keyword>
<dbReference type="SUPFAM" id="SSF89550">
    <property type="entry name" value="PHP domain-like"/>
    <property type="match status" value="1"/>
</dbReference>
<evidence type="ECO:0000313" key="2">
    <source>
        <dbReference type="EMBL" id="PVZ71647.1"/>
    </source>
</evidence>
<gene>
    <name evidence="2" type="ORF">DC094_01035</name>
</gene>
<dbReference type="GO" id="GO:0004534">
    <property type="term" value="F:5'-3' RNA exonuclease activity"/>
    <property type="evidence" value="ECO:0007669"/>
    <property type="project" value="TreeGrafter"/>
</dbReference>
<dbReference type="PANTHER" id="PTHR42924">
    <property type="entry name" value="EXONUCLEASE"/>
    <property type="match status" value="1"/>
</dbReference>
<evidence type="ECO:0000313" key="3">
    <source>
        <dbReference type="Proteomes" id="UP000244906"/>
    </source>
</evidence>
<dbReference type="InterPro" id="IPR016195">
    <property type="entry name" value="Pol/histidinol_Pase-like"/>
</dbReference>
<dbReference type="PANTHER" id="PTHR42924:SF3">
    <property type="entry name" value="POLYMERASE_HISTIDINOL PHOSPHATASE N-TERMINAL DOMAIN-CONTAINING PROTEIN"/>
    <property type="match status" value="1"/>
</dbReference>
<reference evidence="2 3" key="1">
    <citation type="submission" date="2018-04" db="EMBL/GenBank/DDBJ databases">
        <title>Thalassorhabdus spongiae gen. nov., sp. nov., isolated from a marine sponge in South-West Iceland.</title>
        <authorList>
            <person name="Knobloch S."/>
            <person name="Daussin A."/>
            <person name="Johannsson R."/>
            <person name="Marteinsson V.T."/>
        </authorList>
    </citation>
    <scope>NUCLEOTIDE SEQUENCE [LARGE SCALE GENOMIC DNA]</scope>
    <source>
        <strain evidence="2 3">Hp12</strain>
    </source>
</reference>